<dbReference type="Pfam" id="PF07733">
    <property type="entry name" value="DNA_pol3_alpha"/>
    <property type="match status" value="1"/>
</dbReference>
<dbReference type="GO" id="GO:0003887">
    <property type="term" value="F:DNA-directed DNA polymerase activity"/>
    <property type="evidence" value="ECO:0007669"/>
    <property type="project" value="UniProtKB-KW"/>
</dbReference>
<protein>
    <recommendedName>
        <fullName evidence="3">DNA polymerase III subunit alpha</fullName>
        <ecNumber evidence="2">2.7.7.7</ecNumber>
    </recommendedName>
</protein>
<evidence type="ECO:0000256" key="4">
    <source>
        <dbReference type="ARBA" id="ARBA00022490"/>
    </source>
</evidence>
<evidence type="ECO:0000256" key="5">
    <source>
        <dbReference type="ARBA" id="ARBA00022679"/>
    </source>
</evidence>
<dbReference type="InterPro" id="IPR004805">
    <property type="entry name" value="DnaE2/DnaE/PolC"/>
</dbReference>
<dbReference type="NCBIfam" id="TIGR00594">
    <property type="entry name" value="polc"/>
    <property type="match status" value="1"/>
</dbReference>
<evidence type="ECO:0000256" key="3">
    <source>
        <dbReference type="ARBA" id="ARBA00019114"/>
    </source>
</evidence>
<dbReference type="Pfam" id="PF14579">
    <property type="entry name" value="HHH_6"/>
    <property type="match status" value="1"/>
</dbReference>
<evidence type="ECO:0000313" key="11">
    <source>
        <dbReference type="EMBL" id="OXE49827.1"/>
    </source>
</evidence>
<evidence type="ECO:0000256" key="7">
    <source>
        <dbReference type="ARBA" id="ARBA00022705"/>
    </source>
</evidence>
<dbReference type="PANTHER" id="PTHR32294">
    <property type="entry name" value="DNA POLYMERASE III SUBUNIT ALPHA"/>
    <property type="match status" value="1"/>
</dbReference>
<dbReference type="GO" id="GO:0005737">
    <property type="term" value="C:cytoplasm"/>
    <property type="evidence" value="ECO:0007669"/>
    <property type="project" value="UniProtKB-SubCell"/>
</dbReference>
<sequence>MSQDFVHLRMHSEYSFRDSTIRLKQVVHKAAAAGMKALACTDAGSIFGGVTFYKACLGQGLKPIIGVDAWIRNPSDAHHPSKLLLLCANAHGYHTLCDLLTKAWLENQVDEKGLIEEEWLTEENCEGLIAISGFHEGAIGRSLLNNKNFSAEEEAEKLHSIFKDRLYLELQRAGRKFDEELVTETIKLANKLKLPVVATHPIQFQEADGYLDHEIRCCIAQGTTLANPNRVKEYTEEQYFKTKEEMLELFKDIPSAIENTVEIAKRCNFMMKLGKPQLPLFETPDGISLDDYMAQLSREGLEMRLKILYPDEAKRDAERPRYIERLEREIGVIQKMGFSGYFLIVQDFIRWAKSHGCPVGPGRGSGAGSLVAFCLEITDLDPLEFSLLFERFLNPERVSMPDFDVDFCQNNRGRVIEYVKQKYGSDAVSQIATFGTMAAKGVIKDVGRVLDFPYNQCDLLTRHIPSNPGQQVSLEQAIESEPEFKAIISNSPELKPLVASAIKLEGLCRNIGIHAGGVLIAPGKLTDFCPLYAADMLPENVISMYDKKGVEEVGLVKFDFLGLTTLTIVARALDYIEKNTGKRPDIEHLQPTDKKVYDKIFKPADTAMVFQFESPGMRDIMVRSVPTKLSDLIALNALYRPGPMALADDFIELRKGGEKKPEYADDRLIPVLEETVGIMIYQEQVMQVAQIIAGYSLGGADILRRAMGKKDATEMERQSKIFLEGAVKNGVKEEVAEELFNKMRKFAEYGFNKSHAAAYSYVAYQTAWLKCYYPAEFIAANLCEVMLNSTKLFDYIADAQRHGIKVLPVDINASEFYFTAPDSKTIRFGMGALKGMGEAPANAIVEERTKNGPFKDMEDLVNRLGTKVMSRKVLEVLSTIGAFDSIDPNRRMWLENVPQIYRSAQENEENADQMGLFGEESSEMSTELIQFKPWDTLERMKKEKSIIGFFFTGSPMDACREEIKDHFGGLTIKECPLDTQTKFSNFKGFGVVSSINFGVSKTGNHFCKLNIDDGLHRYEMRTSQELYEFCKKEVSVDEVYMVEGTVVYNDQSNVFSWNLKSMRPISEIRASHGAKLQLVLDKKGKMSELKALIEELSVHPSSLRTAPIEIKVREGDTEVCIPLPANFSALLSGANLSKVENSDLIKQAKINYK</sequence>
<dbReference type="NCBIfam" id="NF004226">
    <property type="entry name" value="PRK05673.1"/>
    <property type="match status" value="1"/>
</dbReference>
<name>A0A227KP12_9BURK</name>
<dbReference type="GO" id="GO:0006260">
    <property type="term" value="P:DNA replication"/>
    <property type="evidence" value="ECO:0007669"/>
    <property type="project" value="UniProtKB-KW"/>
</dbReference>
<dbReference type="InterPro" id="IPR029460">
    <property type="entry name" value="DNAPol_HHH"/>
</dbReference>
<evidence type="ECO:0000256" key="9">
    <source>
        <dbReference type="ARBA" id="ARBA00049244"/>
    </source>
</evidence>
<dbReference type="SUPFAM" id="SSF89550">
    <property type="entry name" value="PHP domain-like"/>
    <property type="match status" value="1"/>
</dbReference>
<dbReference type="EMBL" id="NHMP01000003">
    <property type="protein sequence ID" value="OXE49827.1"/>
    <property type="molecule type" value="Genomic_DNA"/>
</dbReference>
<comment type="subcellular location">
    <subcellularLocation>
        <location evidence="1">Cytoplasm</location>
    </subcellularLocation>
</comment>
<gene>
    <name evidence="11" type="ORF">ADH67_06790</name>
</gene>
<dbReference type="Pfam" id="PF17657">
    <property type="entry name" value="DNA_pol3_finger"/>
    <property type="match status" value="1"/>
</dbReference>
<dbReference type="InterPro" id="IPR010994">
    <property type="entry name" value="RuvA_2-like"/>
</dbReference>
<evidence type="ECO:0000256" key="2">
    <source>
        <dbReference type="ARBA" id="ARBA00012417"/>
    </source>
</evidence>
<dbReference type="InterPro" id="IPR011708">
    <property type="entry name" value="DNA_pol3_alpha_NTPase_dom"/>
</dbReference>
<dbReference type="Proteomes" id="UP000214610">
    <property type="component" value="Unassembled WGS sequence"/>
</dbReference>
<proteinExistence type="predicted"/>
<dbReference type="InterPro" id="IPR049821">
    <property type="entry name" value="PolIIIA_DnaE1_PHP"/>
</dbReference>
<feature type="domain" description="Polymerase/histidinol phosphatase N-terminal" evidence="10">
    <location>
        <begin position="6"/>
        <end position="73"/>
    </location>
</feature>
<dbReference type="GeneID" id="78361731"/>
<accession>A0A227KP12</accession>
<dbReference type="SMART" id="SM00481">
    <property type="entry name" value="POLIIIAc"/>
    <property type="match status" value="1"/>
</dbReference>
<keyword evidence="12" id="KW-1185">Reference proteome</keyword>
<evidence type="ECO:0000259" key="10">
    <source>
        <dbReference type="SMART" id="SM00481"/>
    </source>
</evidence>
<dbReference type="InterPro" id="IPR016195">
    <property type="entry name" value="Pol/histidinol_Pase-like"/>
</dbReference>
<keyword evidence="7" id="KW-0235">DNA replication</keyword>
<comment type="caution">
    <text evidence="11">The sequence shown here is derived from an EMBL/GenBank/DDBJ whole genome shotgun (WGS) entry which is preliminary data.</text>
</comment>
<dbReference type="InterPro" id="IPR004013">
    <property type="entry name" value="PHP_dom"/>
</dbReference>
<evidence type="ECO:0000256" key="1">
    <source>
        <dbReference type="ARBA" id="ARBA00004496"/>
    </source>
</evidence>
<evidence type="ECO:0000256" key="6">
    <source>
        <dbReference type="ARBA" id="ARBA00022695"/>
    </source>
</evidence>
<dbReference type="EC" id="2.7.7.7" evidence="2"/>
<organism evidence="11 12">
    <name type="scientific">Turicimonas muris</name>
    <dbReference type="NCBI Taxonomy" id="1796652"/>
    <lineage>
        <taxon>Bacteria</taxon>
        <taxon>Pseudomonadati</taxon>
        <taxon>Pseudomonadota</taxon>
        <taxon>Betaproteobacteria</taxon>
        <taxon>Burkholderiales</taxon>
        <taxon>Sutterellaceae</taxon>
        <taxon>Turicimonas</taxon>
    </lineage>
</organism>
<keyword evidence="6" id="KW-0548">Nucleotidyltransferase</keyword>
<dbReference type="PANTHER" id="PTHR32294:SF0">
    <property type="entry name" value="DNA POLYMERASE III SUBUNIT ALPHA"/>
    <property type="match status" value="1"/>
</dbReference>
<evidence type="ECO:0000313" key="12">
    <source>
        <dbReference type="Proteomes" id="UP000214610"/>
    </source>
</evidence>
<dbReference type="Pfam" id="PF02811">
    <property type="entry name" value="PHP"/>
    <property type="match status" value="1"/>
</dbReference>
<dbReference type="InterPro" id="IPR003141">
    <property type="entry name" value="Pol/His_phosphatase_N"/>
</dbReference>
<dbReference type="SUPFAM" id="SSF47781">
    <property type="entry name" value="RuvA domain 2-like"/>
    <property type="match status" value="1"/>
</dbReference>
<dbReference type="RefSeq" id="WP_066593427.1">
    <property type="nucleotide sequence ID" value="NZ_CAJTBZ010000019.1"/>
</dbReference>
<evidence type="ECO:0000256" key="8">
    <source>
        <dbReference type="ARBA" id="ARBA00022932"/>
    </source>
</evidence>
<keyword evidence="4" id="KW-0963">Cytoplasm</keyword>
<dbReference type="CDD" id="cd07433">
    <property type="entry name" value="PHP_PolIIIA_DnaE1"/>
    <property type="match status" value="1"/>
</dbReference>
<keyword evidence="5" id="KW-0808">Transferase</keyword>
<dbReference type="GO" id="GO:0008408">
    <property type="term" value="F:3'-5' exonuclease activity"/>
    <property type="evidence" value="ECO:0007669"/>
    <property type="project" value="InterPro"/>
</dbReference>
<dbReference type="Gene3D" id="1.10.10.1600">
    <property type="entry name" value="Bacterial DNA polymerase III alpha subunit, thumb domain"/>
    <property type="match status" value="1"/>
</dbReference>
<dbReference type="InterPro" id="IPR040982">
    <property type="entry name" value="DNA_pol3_finger"/>
</dbReference>
<dbReference type="Gene3D" id="1.10.150.870">
    <property type="match status" value="1"/>
</dbReference>
<reference evidence="12" key="1">
    <citation type="submission" date="2017-05" db="EMBL/GenBank/DDBJ databases">
        <title>Improved OligoMM genomes.</title>
        <authorList>
            <person name="Garzetti D."/>
        </authorList>
    </citation>
    <scope>NUCLEOTIDE SEQUENCE [LARGE SCALE GENOMIC DNA]</scope>
    <source>
        <strain evidence="12">YL45</strain>
    </source>
</reference>
<dbReference type="AlphaFoldDB" id="A0A227KP12"/>
<comment type="catalytic activity">
    <reaction evidence="9">
        <text>DNA(n) + a 2'-deoxyribonucleoside 5'-triphosphate = DNA(n+1) + diphosphate</text>
        <dbReference type="Rhea" id="RHEA:22508"/>
        <dbReference type="Rhea" id="RHEA-COMP:17339"/>
        <dbReference type="Rhea" id="RHEA-COMP:17340"/>
        <dbReference type="ChEBI" id="CHEBI:33019"/>
        <dbReference type="ChEBI" id="CHEBI:61560"/>
        <dbReference type="ChEBI" id="CHEBI:173112"/>
        <dbReference type="EC" id="2.7.7.7"/>
    </reaction>
</comment>
<dbReference type="Gene3D" id="3.20.20.140">
    <property type="entry name" value="Metal-dependent hydrolases"/>
    <property type="match status" value="1"/>
</dbReference>
<dbReference type="InterPro" id="IPR041931">
    <property type="entry name" value="DNA_pol3_alpha_thumb_dom"/>
</dbReference>
<keyword evidence="8" id="KW-0239">DNA-directed DNA polymerase</keyword>